<protein>
    <recommendedName>
        <fullName evidence="7">Thioredoxin domain-containing protein</fullName>
    </recommendedName>
</protein>
<evidence type="ECO:0000259" key="7">
    <source>
        <dbReference type="PROSITE" id="PS51352"/>
    </source>
</evidence>
<evidence type="ECO:0000256" key="3">
    <source>
        <dbReference type="ARBA" id="ARBA00023002"/>
    </source>
</evidence>
<comment type="similarity">
    <text evidence="1">Belongs to the thioredoxin family. DsbA subfamily.</text>
</comment>
<dbReference type="InterPro" id="IPR012336">
    <property type="entry name" value="Thioredoxin-like_fold"/>
</dbReference>
<organism evidence="8 9">
    <name type="scientific">Candidatus Kaiserbacteria bacterium RIFOXYD1_FULL_42_15</name>
    <dbReference type="NCBI Taxonomy" id="1798532"/>
    <lineage>
        <taxon>Bacteria</taxon>
        <taxon>Candidatus Kaiseribacteriota</taxon>
    </lineage>
</organism>
<gene>
    <name evidence="8" type="ORF">A2592_00925</name>
</gene>
<dbReference type="PROSITE" id="PS51352">
    <property type="entry name" value="THIOREDOXIN_2"/>
    <property type="match status" value="1"/>
</dbReference>
<evidence type="ECO:0000256" key="1">
    <source>
        <dbReference type="ARBA" id="ARBA00005791"/>
    </source>
</evidence>
<keyword evidence="3" id="KW-0560">Oxidoreductase</keyword>
<feature type="transmembrane region" description="Helical" evidence="6">
    <location>
        <begin position="6"/>
        <end position="24"/>
    </location>
</feature>
<dbReference type="InterPro" id="IPR013766">
    <property type="entry name" value="Thioredoxin_domain"/>
</dbReference>
<keyword evidence="4" id="KW-1015">Disulfide bond</keyword>
<comment type="caution">
    <text evidence="8">The sequence shown here is derived from an EMBL/GenBank/DDBJ whole genome shotgun (WGS) entry which is preliminary data.</text>
</comment>
<accession>A0A1F6FP94</accession>
<dbReference type="Proteomes" id="UP000179230">
    <property type="component" value="Unassembled WGS sequence"/>
</dbReference>
<dbReference type="Pfam" id="PF13462">
    <property type="entry name" value="Thioredoxin_4"/>
    <property type="match status" value="1"/>
</dbReference>
<evidence type="ECO:0000313" key="9">
    <source>
        <dbReference type="Proteomes" id="UP000179230"/>
    </source>
</evidence>
<dbReference type="SUPFAM" id="SSF52833">
    <property type="entry name" value="Thioredoxin-like"/>
    <property type="match status" value="1"/>
</dbReference>
<evidence type="ECO:0000256" key="6">
    <source>
        <dbReference type="SAM" id="Phobius"/>
    </source>
</evidence>
<keyword evidence="6" id="KW-1133">Transmembrane helix</keyword>
<dbReference type="GO" id="GO:0016491">
    <property type="term" value="F:oxidoreductase activity"/>
    <property type="evidence" value="ECO:0007669"/>
    <property type="project" value="UniProtKB-KW"/>
</dbReference>
<dbReference type="AlphaFoldDB" id="A0A1F6FP94"/>
<dbReference type="Gene3D" id="3.40.30.10">
    <property type="entry name" value="Glutaredoxin"/>
    <property type="match status" value="1"/>
</dbReference>
<keyword evidence="5" id="KW-0676">Redox-active center</keyword>
<dbReference type="PANTHER" id="PTHR13887:SF14">
    <property type="entry name" value="DISULFIDE BOND FORMATION PROTEIN D"/>
    <property type="match status" value="1"/>
</dbReference>
<dbReference type="PANTHER" id="PTHR13887">
    <property type="entry name" value="GLUTATHIONE S-TRANSFERASE KAPPA"/>
    <property type="match status" value="1"/>
</dbReference>
<evidence type="ECO:0000256" key="2">
    <source>
        <dbReference type="ARBA" id="ARBA00022729"/>
    </source>
</evidence>
<keyword evidence="2" id="KW-0732">Signal</keyword>
<evidence type="ECO:0000256" key="4">
    <source>
        <dbReference type="ARBA" id="ARBA00023157"/>
    </source>
</evidence>
<dbReference type="InterPro" id="IPR036249">
    <property type="entry name" value="Thioredoxin-like_sf"/>
</dbReference>
<keyword evidence="6" id="KW-0472">Membrane</keyword>
<dbReference type="EMBL" id="MFMT01000043">
    <property type="protein sequence ID" value="OGG87686.1"/>
    <property type="molecule type" value="Genomic_DNA"/>
</dbReference>
<reference evidence="8 9" key="1">
    <citation type="journal article" date="2016" name="Nat. Commun.">
        <title>Thousands of microbial genomes shed light on interconnected biogeochemical processes in an aquifer system.</title>
        <authorList>
            <person name="Anantharaman K."/>
            <person name="Brown C.T."/>
            <person name="Hug L.A."/>
            <person name="Sharon I."/>
            <person name="Castelle C.J."/>
            <person name="Probst A.J."/>
            <person name="Thomas B.C."/>
            <person name="Singh A."/>
            <person name="Wilkins M.J."/>
            <person name="Karaoz U."/>
            <person name="Brodie E.L."/>
            <person name="Williams K.H."/>
            <person name="Hubbard S.S."/>
            <person name="Banfield J.F."/>
        </authorList>
    </citation>
    <scope>NUCLEOTIDE SEQUENCE [LARGE SCALE GENOMIC DNA]</scope>
</reference>
<evidence type="ECO:0000313" key="8">
    <source>
        <dbReference type="EMBL" id="OGG87686.1"/>
    </source>
</evidence>
<evidence type="ECO:0000256" key="5">
    <source>
        <dbReference type="ARBA" id="ARBA00023284"/>
    </source>
</evidence>
<sequence length="231" mass="25477">MKNPWVVIGVVAVVLIGGSVWYSGQVSKSYNEGVVLTEHIKGNPNATVTLTEYSDFECPACKQFEPVVLEVLAQYGDGIKFEYKHFPLIQIHPYAEPAAWAAEAAGQQGKFFEFQELLFENQEAWVPPNPAPSKYFSQYAEELGLDMSQFNRQVRSSIIKDKVRAEYNTARDLGLTSTPTFFLNGQKMNITTYQDFKDQVATAVNSSVEFGNVTTSSSGGTGVVDTTSATN</sequence>
<feature type="domain" description="Thioredoxin" evidence="7">
    <location>
        <begin position="1"/>
        <end position="145"/>
    </location>
</feature>
<keyword evidence="6" id="KW-0812">Transmembrane</keyword>
<name>A0A1F6FP94_9BACT</name>
<proteinExistence type="inferred from homology"/>